<dbReference type="Proteomes" id="UP001232973">
    <property type="component" value="Unassembled WGS sequence"/>
</dbReference>
<keyword evidence="2" id="KW-1185">Reference proteome</keyword>
<reference evidence="1 2" key="1">
    <citation type="submission" date="2023-07" db="EMBL/GenBank/DDBJ databases">
        <title>Genomic Encyclopedia of Type Strains, Phase IV (KMG-IV): sequencing the most valuable type-strain genomes for metagenomic binning, comparative biology and taxonomic classification.</title>
        <authorList>
            <person name="Goeker M."/>
        </authorList>
    </citation>
    <scope>NUCLEOTIDE SEQUENCE [LARGE SCALE GENOMIC DNA]</scope>
    <source>
        <strain evidence="1 2">DSM 4006</strain>
    </source>
</reference>
<protein>
    <submittedName>
        <fullName evidence="1">Uncharacterized protein</fullName>
    </submittedName>
</protein>
<proteinExistence type="predicted"/>
<dbReference type="InterPro" id="IPR005370">
    <property type="entry name" value="UPF0180"/>
</dbReference>
<dbReference type="Pfam" id="PF03698">
    <property type="entry name" value="UPF0180"/>
    <property type="match status" value="1"/>
</dbReference>
<organism evidence="1 2">
    <name type="scientific">Alicyclobacillus cycloheptanicus</name>
    <dbReference type="NCBI Taxonomy" id="1457"/>
    <lineage>
        <taxon>Bacteria</taxon>
        <taxon>Bacillati</taxon>
        <taxon>Bacillota</taxon>
        <taxon>Bacilli</taxon>
        <taxon>Bacillales</taxon>
        <taxon>Alicyclobacillaceae</taxon>
        <taxon>Alicyclobacillus</taxon>
    </lineage>
</organism>
<accession>A0ABT9XM62</accession>
<evidence type="ECO:0000313" key="1">
    <source>
        <dbReference type="EMBL" id="MDQ0191119.1"/>
    </source>
</evidence>
<dbReference type="RefSeq" id="WP_274457550.1">
    <property type="nucleotide sequence ID" value="NZ_CP067097.1"/>
</dbReference>
<gene>
    <name evidence="1" type="ORF">J2S03_002987</name>
</gene>
<comment type="caution">
    <text evidence="1">The sequence shown here is derived from an EMBL/GenBank/DDBJ whole genome shotgun (WGS) entry which is preliminary data.</text>
</comment>
<evidence type="ECO:0000313" key="2">
    <source>
        <dbReference type="Proteomes" id="UP001232973"/>
    </source>
</evidence>
<name>A0ABT9XM62_9BACL</name>
<sequence>MKVVAVEPALNNVKEYLESQGCECVEMRGDAIAQDACCCVVTGADNNLMGMEDVVQDVPVISAEGMSPEQVYDRVKSYLQ</sequence>
<dbReference type="EMBL" id="JAUSTP010000031">
    <property type="protein sequence ID" value="MDQ0191119.1"/>
    <property type="molecule type" value="Genomic_DNA"/>
</dbReference>